<reference evidence="4 5" key="1">
    <citation type="submission" date="2017-03" db="EMBL/GenBank/DDBJ databases">
        <authorList>
            <person name="Afonso C.L."/>
            <person name="Miller P.J."/>
            <person name="Scott M.A."/>
            <person name="Spackman E."/>
            <person name="Goraichik I."/>
            <person name="Dimitrov K.M."/>
            <person name="Suarez D.L."/>
            <person name="Swayne D.E."/>
        </authorList>
    </citation>
    <scope>NUCLEOTIDE SEQUENCE [LARGE SCALE GENOMIC DNA]</scope>
    <source>
        <strain evidence="4 5">DNF00076</strain>
    </source>
</reference>
<dbReference type="Proteomes" id="UP000236634">
    <property type="component" value="Unassembled WGS sequence"/>
</dbReference>
<dbReference type="GO" id="GO:0016758">
    <property type="term" value="F:hexosyltransferase activity"/>
    <property type="evidence" value="ECO:0007669"/>
    <property type="project" value="UniProtKB-ARBA"/>
</dbReference>
<dbReference type="InterPro" id="IPR001173">
    <property type="entry name" value="Glyco_trans_2-like"/>
</dbReference>
<accession>A0A2K0XNN5</accession>
<dbReference type="Pfam" id="PF00535">
    <property type="entry name" value="Glycos_transf_2"/>
    <property type="match status" value="1"/>
</dbReference>
<comment type="caution">
    <text evidence="4">The sequence shown here is derived from an EMBL/GenBank/DDBJ whole genome shotgun (WGS) entry which is preliminary data.</text>
</comment>
<feature type="domain" description="Glycosyltransferase 2-like" evidence="3">
    <location>
        <begin position="5"/>
        <end position="162"/>
    </location>
</feature>
<dbReference type="RefSeq" id="WP_103002726.1">
    <property type="nucleotide sequence ID" value="NZ_NBAX01000002.1"/>
</dbReference>
<name>A0A2K0XNN5_9BACT</name>
<sequence length="309" mass="35111">MVKVTVIVALYNAAEFLSVCLSSLQNQTLQDSEFILVDDGSTDKSSSICKQYAETDTRFKYFHKQNGGVASARDYGLLHATGKYVIHVDSDDWIDPKMLETLYNEAERIQIDMLICDYYYDTVLSSSVCKQEPGSLDNKSIIIELLNGTLHGSCCNKLVKKETLIKHDLHFPNCDICEDLYINIALLLKEIKVGYINKAFYHYVQRGDGNNITGSQNTKAGLNALHAAKSFRNLLGKTSFWRLFVEKEMPWMAYATLYHGAAMNGREFAQCFGDLRQVRDISIELKVALRWYGLGRMLLLGRKIVGKWR</sequence>
<gene>
    <name evidence="4" type="ORF">BFS16_03120</name>
</gene>
<protein>
    <recommendedName>
        <fullName evidence="3">Glycosyltransferase 2-like domain-containing protein</fullName>
    </recommendedName>
</protein>
<dbReference type="Gene3D" id="3.90.550.10">
    <property type="entry name" value="Spore Coat Polysaccharide Biosynthesis Protein SpsA, Chain A"/>
    <property type="match status" value="1"/>
</dbReference>
<dbReference type="AlphaFoldDB" id="A0A2K0XNN5"/>
<dbReference type="SUPFAM" id="SSF53448">
    <property type="entry name" value="Nucleotide-diphospho-sugar transferases"/>
    <property type="match status" value="1"/>
</dbReference>
<proteinExistence type="predicted"/>
<dbReference type="InterPro" id="IPR029044">
    <property type="entry name" value="Nucleotide-diphossugar_trans"/>
</dbReference>
<organism evidence="4 5">
    <name type="scientific">Hoylesella timonensis</name>
    <dbReference type="NCBI Taxonomy" id="386414"/>
    <lineage>
        <taxon>Bacteria</taxon>
        <taxon>Pseudomonadati</taxon>
        <taxon>Bacteroidota</taxon>
        <taxon>Bacteroidia</taxon>
        <taxon>Bacteroidales</taxon>
        <taxon>Prevotellaceae</taxon>
        <taxon>Hoylesella</taxon>
    </lineage>
</organism>
<evidence type="ECO:0000256" key="2">
    <source>
        <dbReference type="ARBA" id="ARBA00022679"/>
    </source>
</evidence>
<dbReference type="PANTHER" id="PTHR22916">
    <property type="entry name" value="GLYCOSYLTRANSFERASE"/>
    <property type="match status" value="1"/>
</dbReference>
<evidence type="ECO:0000256" key="1">
    <source>
        <dbReference type="ARBA" id="ARBA00022676"/>
    </source>
</evidence>
<evidence type="ECO:0000259" key="3">
    <source>
        <dbReference type="Pfam" id="PF00535"/>
    </source>
</evidence>
<keyword evidence="2" id="KW-0808">Transferase</keyword>
<evidence type="ECO:0000313" key="4">
    <source>
        <dbReference type="EMBL" id="PNP96048.1"/>
    </source>
</evidence>
<dbReference type="CDD" id="cd00761">
    <property type="entry name" value="Glyco_tranf_GTA_type"/>
    <property type="match status" value="1"/>
</dbReference>
<dbReference type="PANTHER" id="PTHR22916:SF51">
    <property type="entry name" value="GLYCOSYLTRANSFERASE EPSH-RELATED"/>
    <property type="match status" value="1"/>
</dbReference>
<keyword evidence="1" id="KW-0328">Glycosyltransferase</keyword>
<evidence type="ECO:0000313" key="5">
    <source>
        <dbReference type="Proteomes" id="UP000236634"/>
    </source>
</evidence>
<dbReference type="EMBL" id="NBAX01000002">
    <property type="protein sequence ID" value="PNP96048.1"/>
    <property type="molecule type" value="Genomic_DNA"/>
</dbReference>